<keyword evidence="3" id="KW-0132">Cell division</keyword>
<dbReference type="SUPFAM" id="SSF56601">
    <property type="entry name" value="beta-lactamase/transpeptidase-like"/>
    <property type="match status" value="1"/>
</dbReference>
<dbReference type="GO" id="GO:0046677">
    <property type="term" value="P:response to antibiotic"/>
    <property type="evidence" value="ECO:0007669"/>
    <property type="project" value="InterPro"/>
</dbReference>
<dbReference type="AlphaFoldDB" id="A0A2T0TAE0"/>
<dbReference type="GO" id="GO:0051301">
    <property type="term" value="P:cell division"/>
    <property type="evidence" value="ECO:0007669"/>
    <property type="project" value="UniProtKB-KW"/>
</dbReference>
<evidence type="ECO:0000313" key="4">
    <source>
        <dbReference type="Proteomes" id="UP000239494"/>
    </source>
</evidence>
<evidence type="ECO:0000259" key="1">
    <source>
        <dbReference type="Pfam" id="PF00905"/>
    </source>
</evidence>
<name>A0A2T0TAE0_9PSEU</name>
<comment type="caution">
    <text evidence="3">The sequence shown here is derived from an EMBL/GenBank/DDBJ whole genome shotgun (WGS) entry which is preliminary data.</text>
</comment>
<feature type="domain" description="Penicillin-binding protein transpeptidase" evidence="1">
    <location>
        <begin position="326"/>
        <end position="572"/>
    </location>
</feature>
<dbReference type="InterPro" id="IPR001460">
    <property type="entry name" value="PCN-bd_Tpept"/>
</dbReference>
<feature type="domain" description="NTF2-like N-terminal transpeptidase" evidence="2">
    <location>
        <begin position="29"/>
        <end position="139"/>
    </location>
</feature>
<protein>
    <submittedName>
        <fullName evidence="3">Cell division protein FtsI/penicillin-binding protein 2</fullName>
    </submittedName>
</protein>
<dbReference type="GO" id="GO:0071555">
    <property type="term" value="P:cell wall organization"/>
    <property type="evidence" value="ECO:0007669"/>
    <property type="project" value="TreeGrafter"/>
</dbReference>
<dbReference type="GO" id="GO:0071972">
    <property type="term" value="F:peptidoglycan L,D-transpeptidase activity"/>
    <property type="evidence" value="ECO:0007669"/>
    <property type="project" value="TreeGrafter"/>
</dbReference>
<sequence>MRVNPELTVVMSALLVISGCGLFQSRPGPDRITDDFLARLSSGDTQAAAALTDDPGQAKDVLDKVRAALKPESVSVKVEQVRNAKGEGTTADATVTYDWDLGHNHRWGYQGKVDLRRDDDDWKVHWAPSLVHPKLAAQQSLAVADLTPNLAPVLDRDGSPLLAPDAVVSVLVDRKDVPDLAAVTTALGEALTPFDAALTPQAIADGVAKTPEGQVYQVAALRDADYQSVKPKIYELPGVRFSSQTSLLPPVKNFGSQVLPAIRKAVEEQVAGRSGFRVYTVNSAGDELEGLFEKPSEPAEAVNSVLSKVVQTAAEDAVEPLTQPTMLVAIQPSTGDVLAVAQNGPADAQGAIALTGQFPPGSTFKMITATAALEDGKVQADTPVPCPGKTTIDGRRVVPNDHDFDKGTIPLHSAFAFSCNTTFAEIAAGLPADALTKTADKFGIGVDFDIPAITTITGSVPAATDVVERAEDGFGQGKVLASPFGMAVAAATAATGTQPVPSLLRGQETKVDHRSATIAPTVLDPVRQMMREVVEVGTAQLLADIPDVRGKTGTAQFGDGVNSHGWFVGYKGDLAFATLVLGANSSIPAVEVTGKFLRALG</sequence>
<dbReference type="Gene3D" id="3.90.1310.10">
    <property type="entry name" value="Penicillin-binding protein 2a (Domain 2)"/>
    <property type="match status" value="1"/>
</dbReference>
<reference evidence="3 4" key="1">
    <citation type="submission" date="2018-03" db="EMBL/GenBank/DDBJ databases">
        <title>Genomic Encyclopedia of Archaeal and Bacterial Type Strains, Phase II (KMG-II): from individual species to whole genera.</title>
        <authorList>
            <person name="Goeker M."/>
        </authorList>
    </citation>
    <scope>NUCLEOTIDE SEQUENCE [LARGE SCALE GENOMIC DNA]</scope>
    <source>
        <strain evidence="3 4">DSM 44720</strain>
    </source>
</reference>
<accession>A0A2T0TAE0</accession>
<organism evidence="3 4">
    <name type="scientific">Umezawaea tangerina</name>
    <dbReference type="NCBI Taxonomy" id="84725"/>
    <lineage>
        <taxon>Bacteria</taxon>
        <taxon>Bacillati</taxon>
        <taxon>Actinomycetota</taxon>
        <taxon>Actinomycetes</taxon>
        <taxon>Pseudonocardiales</taxon>
        <taxon>Pseudonocardiaceae</taxon>
        <taxon>Umezawaea</taxon>
    </lineage>
</organism>
<dbReference type="InterPro" id="IPR036138">
    <property type="entry name" value="PBP_dimer_sf"/>
</dbReference>
<dbReference type="PANTHER" id="PTHR30627">
    <property type="entry name" value="PEPTIDOGLYCAN D,D-TRANSPEPTIDASE"/>
    <property type="match status" value="1"/>
</dbReference>
<evidence type="ECO:0000313" key="3">
    <source>
        <dbReference type="EMBL" id="PRY42626.1"/>
    </source>
</evidence>
<dbReference type="PROSITE" id="PS51257">
    <property type="entry name" value="PROKAR_LIPOPROTEIN"/>
    <property type="match status" value="1"/>
</dbReference>
<dbReference type="SUPFAM" id="SSF54427">
    <property type="entry name" value="NTF2-like"/>
    <property type="match status" value="1"/>
</dbReference>
<dbReference type="Gene3D" id="3.40.710.10">
    <property type="entry name" value="DD-peptidase/beta-lactamase superfamily"/>
    <property type="match status" value="1"/>
</dbReference>
<gene>
    <name evidence="3" type="ORF">CLV43_104461</name>
</gene>
<dbReference type="SUPFAM" id="SSF56519">
    <property type="entry name" value="Penicillin binding protein dimerisation domain"/>
    <property type="match status" value="1"/>
</dbReference>
<dbReference type="Pfam" id="PF00905">
    <property type="entry name" value="Transpeptidase"/>
    <property type="match status" value="1"/>
</dbReference>
<keyword evidence="3" id="KW-0131">Cell cycle</keyword>
<dbReference type="InterPro" id="IPR012338">
    <property type="entry name" value="Beta-lactam/transpept-like"/>
</dbReference>
<evidence type="ECO:0000259" key="2">
    <source>
        <dbReference type="Pfam" id="PF05223"/>
    </source>
</evidence>
<dbReference type="Pfam" id="PF05223">
    <property type="entry name" value="MecA_N"/>
    <property type="match status" value="1"/>
</dbReference>
<dbReference type="Proteomes" id="UP000239494">
    <property type="component" value="Unassembled WGS sequence"/>
</dbReference>
<dbReference type="RefSeq" id="WP_342749781.1">
    <property type="nucleotide sequence ID" value="NZ_PVTF01000004.1"/>
</dbReference>
<dbReference type="InterPro" id="IPR050515">
    <property type="entry name" value="Beta-lactam/transpept"/>
</dbReference>
<dbReference type="InterPro" id="IPR007887">
    <property type="entry name" value="MecA_N"/>
</dbReference>
<dbReference type="GO" id="GO:0005886">
    <property type="term" value="C:plasma membrane"/>
    <property type="evidence" value="ECO:0007669"/>
    <property type="project" value="TreeGrafter"/>
</dbReference>
<proteinExistence type="predicted"/>
<dbReference type="InterPro" id="IPR032710">
    <property type="entry name" value="NTF2-like_dom_sf"/>
</dbReference>
<dbReference type="GO" id="GO:0008658">
    <property type="term" value="F:penicillin binding"/>
    <property type="evidence" value="ECO:0007669"/>
    <property type="project" value="InterPro"/>
</dbReference>
<dbReference type="PANTHER" id="PTHR30627:SF24">
    <property type="entry name" value="PENICILLIN-BINDING PROTEIN 4B"/>
    <property type="match status" value="1"/>
</dbReference>
<keyword evidence="4" id="KW-1185">Reference proteome</keyword>
<dbReference type="EMBL" id="PVTF01000004">
    <property type="protein sequence ID" value="PRY42626.1"/>
    <property type="molecule type" value="Genomic_DNA"/>
</dbReference>